<organism evidence="1 2">
    <name type="scientific">Bradyrhizobium shewense</name>
    <dbReference type="NCBI Taxonomy" id="1761772"/>
    <lineage>
        <taxon>Bacteria</taxon>
        <taxon>Pseudomonadati</taxon>
        <taxon>Pseudomonadota</taxon>
        <taxon>Alphaproteobacteria</taxon>
        <taxon>Hyphomicrobiales</taxon>
        <taxon>Nitrobacteraceae</taxon>
        <taxon>Bradyrhizobium</taxon>
    </lineage>
</organism>
<dbReference type="EMBL" id="FMAI01000016">
    <property type="protein sequence ID" value="SCB52045.1"/>
    <property type="molecule type" value="Genomic_DNA"/>
</dbReference>
<proteinExistence type="predicted"/>
<reference evidence="2" key="1">
    <citation type="submission" date="2016-08" db="EMBL/GenBank/DDBJ databases">
        <authorList>
            <person name="Varghese N."/>
            <person name="Submissions Spin"/>
        </authorList>
    </citation>
    <scope>NUCLEOTIDE SEQUENCE [LARGE SCALE GENOMIC DNA]</scope>
    <source>
        <strain evidence="2">ERR11</strain>
    </source>
</reference>
<evidence type="ECO:0000313" key="1">
    <source>
        <dbReference type="EMBL" id="SCB52045.1"/>
    </source>
</evidence>
<keyword evidence="2" id="KW-1185">Reference proteome</keyword>
<accession>A0A1C3XIR3</accession>
<name>A0A1C3XIR3_9BRAD</name>
<dbReference type="RefSeq" id="WP_091964079.1">
    <property type="nucleotide sequence ID" value="NZ_FMAI01000016.1"/>
</dbReference>
<sequence>MAKIPQFSAPGNLKDLSAPMAASWSTKISGFIDTEVVRLTTNHGLQPQFYNPSKLDVSGNPAPINWQGFPQIIELQYGDNPQEMYRQAEMRNNQDEYLEWAVIKQGGKITKIMFTCEGPEYWSHVASDKALLTKLYSDIVGQPVPQSELFTAGGAYQPRNKFNMAHAVHLIQPNNTLTAEINIAAQATIIRQHGGHDPVTDPGELINCSRFGDPDRHSDPHIGEVVNGVARQGCSLTLQDPVGLYIDGLPHPTNDLGIKKPDGGVVGPDYWTLARGDQDHIVRAVFAAPAGQPAVGDLEIGGKKIEFGGQIVKAGPGMMVKLTGIVGKPGVFHNPSFPCPGPVLAAHAVGFGPSSMVSRSSRRS</sequence>
<dbReference type="AlphaFoldDB" id="A0A1C3XIR3"/>
<dbReference type="Proteomes" id="UP000199184">
    <property type="component" value="Unassembled WGS sequence"/>
</dbReference>
<evidence type="ECO:0000313" key="2">
    <source>
        <dbReference type="Proteomes" id="UP000199184"/>
    </source>
</evidence>
<protein>
    <submittedName>
        <fullName evidence="1">Uncharacterized protein</fullName>
    </submittedName>
</protein>
<gene>
    <name evidence="1" type="ORF">GA0061098_1016144</name>
</gene>